<protein>
    <recommendedName>
        <fullName evidence="4">Lipoprotein</fullName>
    </recommendedName>
</protein>
<comment type="caution">
    <text evidence="2">The sequence shown here is derived from an EMBL/GenBank/DDBJ whole genome shotgun (WGS) entry which is preliminary data.</text>
</comment>
<reference evidence="2 3" key="1">
    <citation type="journal article" date="2016" name="Nat. Commun.">
        <title>Thousands of microbial genomes shed light on interconnected biogeochemical processes in an aquifer system.</title>
        <authorList>
            <person name="Anantharaman K."/>
            <person name="Brown C.T."/>
            <person name="Hug L.A."/>
            <person name="Sharon I."/>
            <person name="Castelle C.J."/>
            <person name="Probst A.J."/>
            <person name="Thomas B.C."/>
            <person name="Singh A."/>
            <person name="Wilkins M.J."/>
            <person name="Karaoz U."/>
            <person name="Brodie E.L."/>
            <person name="Williams K.H."/>
            <person name="Hubbard S.S."/>
            <person name="Banfield J.F."/>
        </authorList>
    </citation>
    <scope>NUCLEOTIDE SEQUENCE [LARGE SCALE GENOMIC DNA]</scope>
</reference>
<dbReference type="AlphaFoldDB" id="A0A1F6NX60"/>
<organism evidence="2 3">
    <name type="scientific">Candidatus Magasanikbacteria bacterium RIFOXYC2_FULL_42_28</name>
    <dbReference type="NCBI Taxonomy" id="1798704"/>
    <lineage>
        <taxon>Bacteria</taxon>
        <taxon>Candidatus Magasanikiibacteriota</taxon>
    </lineage>
</organism>
<evidence type="ECO:0008006" key="4">
    <source>
        <dbReference type="Google" id="ProtNLM"/>
    </source>
</evidence>
<feature type="signal peptide" evidence="1">
    <location>
        <begin position="1"/>
        <end position="23"/>
    </location>
</feature>
<evidence type="ECO:0000313" key="2">
    <source>
        <dbReference type="EMBL" id="OGH88522.1"/>
    </source>
</evidence>
<name>A0A1F6NX60_9BACT</name>
<keyword evidence="1" id="KW-0732">Signal</keyword>
<accession>A0A1F6NX60</accession>
<proteinExistence type="predicted"/>
<sequence length="290" mass="32047">MNKKTLLLLAIATTILTMGAGCANKPTTSGDTFILPYNGAPGPSDPVVAGFNGKYENSKYGFSLDFPKTWEGYTTKERTLDWRKFGTTDSVDFGFVVQDSLFNISMFTKDQWQEVQLNLGEVPNYLGENSQYIFGYALAQDAPSDTIKTQVNEIKDILKTFKLKENIKTVLYSNKDYGFNIVTNKGCEKYLKATNSYVGGTMTGGDVVRSVEVTLPLAKQKGGVWLNYQLASQVEFDKIVESSKELPGSPRIILNLDNNMVLFMTGIIQSTEMPPLTDLPANCGVKAEKI</sequence>
<gene>
    <name evidence="2" type="ORF">A3J93_04640</name>
</gene>
<dbReference type="STRING" id="1798704.A3J93_04640"/>
<feature type="chain" id="PRO_5009525862" description="Lipoprotein" evidence="1">
    <location>
        <begin position="24"/>
        <end position="290"/>
    </location>
</feature>
<dbReference type="EMBL" id="MFQZ01000002">
    <property type="protein sequence ID" value="OGH88522.1"/>
    <property type="molecule type" value="Genomic_DNA"/>
</dbReference>
<dbReference type="PROSITE" id="PS51257">
    <property type="entry name" value="PROKAR_LIPOPROTEIN"/>
    <property type="match status" value="1"/>
</dbReference>
<dbReference type="Proteomes" id="UP000177907">
    <property type="component" value="Unassembled WGS sequence"/>
</dbReference>
<evidence type="ECO:0000313" key="3">
    <source>
        <dbReference type="Proteomes" id="UP000177907"/>
    </source>
</evidence>
<evidence type="ECO:0000256" key="1">
    <source>
        <dbReference type="SAM" id="SignalP"/>
    </source>
</evidence>